<keyword evidence="11" id="KW-1185">Reference proteome</keyword>
<dbReference type="AlphaFoldDB" id="A0A2N5EDB4"/>
<name>A0A2N5EDB4_9GAMM</name>
<dbReference type="PANTHER" id="PTHR43280">
    <property type="entry name" value="ARAC-FAMILY TRANSCRIPTIONAL REGULATOR"/>
    <property type="match status" value="1"/>
</dbReference>
<evidence type="ECO:0000313" key="11">
    <source>
        <dbReference type="Proteomes" id="UP000234503"/>
    </source>
</evidence>
<dbReference type="InterPro" id="IPR003313">
    <property type="entry name" value="AraC-bd"/>
</dbReference>
<feature type="domain" description="HTH araC/xylS-type" evidence="9">
    <location>
        <begin position="172"/>
        <end position="270"/>
    </location>
</feature>
<dbReference type="PROSITE" id="PS01124">
    <property type="entry name" value="HTH_ARAC_FAMILY_2"/>
    <property type="match status" value="1"/>
</dbReference>
<evidence type="ECO:0000256" key="7">
    <source>
        <dbReference type="ARBA" id="ARBA00023308"/>
    </source>
</evidence>
<dbReference type="OrthoDB" id="5622169at2"/>
<dbReference type="SUPFAM" id="SSF46689">
    <property type="entry name" value="Homeodomain-like"/>
    <property type="match status" value="2"/>
</dbReference>
<dbReference type="InterPro" id="IPR009057">
    <property type="entry name" value="Homeodomain-like_sf"/>
</dbReference>
<dbReference type="InterPro" id="IPR018060">
    <property type="entry name" value="HTH_AraC"/>
</dbReference>
<evidence type="ECO:0000256" key="3">
    <source>
        <dbReference type="ARBA" id="ARBA00023015"/>
    </source>
</evidence>
<evidence type="ECO:0000313" key="10">
    <source>
        <dbReference type="EMBL" id="PLR40507.1"/>
    </source>
</evidence>
<dbReference type="InterPro" id="IPR018062">
    <property type="entry name" value="HTH_AraC-typ_CS"/>
</dbReference>
<keyword evidence="3" id="KW-0805">Transcription regulation</keyword>
<evidence type="ECO:0000259" key="9">
    <source>
        <dbReference type="PROSITE" id="PS01124"/>
    </source>
</evidence>
<dbReference type="EMBL" id="PJZH01000001">
    <property type="protein sequence ID" value="PLR40507.1"/>
    <property type="molecule type" value="Genomic_DNA"/>
</dbReference>
<dbReference type="PANTHER" id="PTHR43280:SF28">
    <property type="entry name" value="HTH-TYPE TRANSCRIPTIONAL ACTIVATOR RHAS"/>
    <property type="match status" value="1"/>
</dbReference>
<accession>A0A2N5EDB4</accession>
<evidence type="ECO:0000256" key="5">
    <source>
        <dbReference type="ARBA" id="ARBA00023159"/>
    </source>
</evidence>
<dbReference type="SMART" id="SM00342">
    <property type="entry name" value="HTH_ARAC"/>
    <property type="match status" value="1"/>
</dbReference>
<dbReference type="PRINTS" id="PR00032">
    <property type="entry name" value="HTHARAC"/>
</dbReference>
<dbReference type="Gene3D" id="2.60.120.10">
    <property type="entry name" value="Jelly Rolls"/>
    <property type="match status" value="1"/>
</dbReference>
<dbReference type="Gene3D" id="1.10.10.60">
    <property type="entry name" value="Homeodomain-like"/>
    <property type="match status" value="1"/>
</dbReference>
<dbReference type="Pfam" id="PF02311">
    <property type="entry name" value="AraC_binding"/>
    <property type="match status" value="1"/>
</dbReference>
<evidence type="ECO:0000256" key="8">
    <source>
        <dbReference type="ARBA" id="ARBA00044978"/>
    </source>
</evidence>
<keyword evidence="1" id="KW-0963">Cytoplasm</keyword>
<dbReference type="GO" id="GO:0043565">
    <property type="term" value="F:sequence-specific DNA binding"/>
    <property type="evidence" value="ECO:0007669"/>
    <property type="project" value="InterPro"/>
</dbReference>
<keyword evidence="4" id="KW-0238">DNA-binding</keyword>
<dbReference type="InterPro" id="IPR047220">
    <property type="entry name" value="RhaR_RhaS-like_N"/>
</dbReference>
<gene>
    <name evidence="10" type="ORF">CYR32_01835</name>
</gene>
<dbReference type="InterPro" id="IPR011051">
    <property type="entry name" value="RmlC_Cupin_sf"/>
</dbReference>
<dbReference type="GO" id="GO:0003700">
    <property type="term" value="F:DNA-binding transcription factor activity"/>
    <property type="evidence" value="ECO:0007669"/>
    <property type="project" value="InterPro"/>
</dbReference>
<organism evidence="10 11">
    <name type="scientific">Chimaeribacter coloradensis</name>
    <dbReference type="NCBI Taxonomy" id="2060068"/>
    <lineage>
        <taxon>Bacteria</taxon>
        <taxon>Pseudomonadati</taxon>
        <taxon>Pseudomonadota</taxon>
        <taxon>Gammaproteobacteria</taxon>
        <taxon>Enterobacterales</taxon>
        <taxon>Yersiniaceae</taxon>
        <taxon>Chimaeribacter</taxon>
    </lineage>
</organism>
<sequence>MYTLRSYDFFPRQEDAVALAFREPQEPFPEHTHDFNEIFIVDGGSGLHVLNDFPYTINCGMCFYINAADRHLFEQVDDLRLVNILYRPNASFTFIKNFSHLLPSPDDGCVWSISPALKKSLKSLLDEMKLQVEQEPLIEQCRQETLFLRILMLLRQGRYRITHTGSNQDKLQQILLYLQQNPQDEINWEALADRFYITPRTLHRQFLSHTGQTPQKYLNTLRLNRAKYQIQSTDDTLTEIAFACGFSDSNNFSTSFKKAFGVSPSQLRKSLHYN</sequence>
<dbReference type="PROSITE" id="PS00041">
    <property type="entry name" value="HTH_ARAC_FAMILY_1"/>
    <property type="match status" value="1"/>
</dbReference>
<keyword evidence="6" id="KW-0804">Transcription</keyword>
<evidence type="ECO:0000256" key="6">
    <source>
        <dbReference type="ARBA" id="ARBA00023163"/>
    </source>
</evidence>
<dbReference type="NCBIfam" id="NF010028">
    <property type="entry name" value="PRK13503.1"/>
    <property type="match status" value="1"/>
</dbReference>
<dbReference type="CDD" id="cd06977">
    <property type="entry name" value="cupin_RhaR_RhaS-like_N"/>
    <property type="match status" value="1"/>
</dbReference>
<dbReference type="RefSeq" id="WP_101821953.1">
    <property type="nucleotide sequence ID" value="NZ_PJZH01000001.1"/>
</dbReference>
<keyword evidence="7" id="KW-0684">Rhamnose metabolism</keyword>
<evidence type="ECO:0000256" key="1">
    <source>
        <dbReference type="ARBA" id="ARBA00022490"/>
    </source>
</evidence>
<comment type="caution">
    <text evidence="10">The sequence shown here is derived from an EMBL/GenBank/DDBJ whole genome shotgun (WGS) entry which is preliminary data.</text>
</comment>
<dbReference type="Proteomes" id="UP000234503">
    <property type="component" value="Unassembled WGS sequence"/>
</dbReference>
<evidence type="ECO:0000256" key="4">
    <source>
        <dbReference type="ARBA" id="ARBA00023125"/>
    </source>
</evidence>
<dbReference type="InterPro" id="IPR014710">
    <property type="entry name" value="RmlC-like_jellyroll"/>
</dbReference>
<dbReference type="InterPro" id="IPR020449">
    <property type="entry name" value="Tscrpt_reg_AraC-type_HTH"/>
</dbReference>
<dbReference type="SUPFAM" id="SSF51182">
    <property type="entry name" value="RmlC-like cupins"/>
    <property type="match status" value="1"/>
</dbReference>
<dbReference type="Pfam" id="PF12833">
    <property type="entry name" value="HTH_18"/>
    <property type="match status" value="1"/>
</dbReference>
<proteinExistence type="predicted"/>
<keyword evidence="2" id="KW-0677">Repeat</keyword>
<keyword evidence="5" id="KW-0010">Activator</keyword>
<protein>
    <recommendedName>
        <fullName evidence="8">Arabinose operon regulatory protein</fullName>
    </recommendedName>
</protein>
<evidence type="ECO:0000256" key="2">
    <source>
        <dbReference type="ARBA" id="ARBA00022737"/>
    </source>
</evidence>
<reference evidence="10 11" key="1">
    <citation type="submission" date="2017-12" db="EMBL/GenBank/DDBJ databases">
        <title>Characterization of six clinical isolates of Enterochimera gen. nov., a novel genus of the Yersiniaciae family and the three species Enterochimera arupensis sp. nov., Enterochimera coloradensis sp. nov, and Enterochimera californica sp. nov.</title>
        <authorList>
            <person name="Rossi A."/>
            <person name="Fisher M."/>
        </authorList>
    </citation>
    <scope>NUCLEOTIDE SEQUENCE [LARGE SCALE GENOMIC DNA]</scope>
    <source>
        <strain evidence="11">2016-Iso4</strain>
    </source>
</reference>